<feature type="binding site" evidence="3">
    <location>
        <position position="119"/>
    </location>
    <ligand>
        <name>5-phospho-alpha-D-ribose 1-diphosphate</name>
        <dbReference type="ChEBI" id="CHEBI:58017"/>
    </ligand>
</feature>
<dbReference type="OrthoDB" id="9806430at2"/>
<dbReference type="NCBIfam" id="TIGR01245">
    <property type="entry name" value="trpD"/>
    <property type="match status" value="1"/>
</dbReference>
<dbReference type="HAMAP" id="MF_00211">
    <property type="entry name" value="TrpD"/>
    <property type="match status" value="1"/>
</dbReference>
<name>A0A1T5CSD3_9FLAO</name>
<keyword evidence="3" id="KW-0822">Tryptophan biosynthesis</keyword>
<dbReference type="GO" id="GO:0000287">
    <property type="term" value="F:magnesium ion binding"/>
    <property type="evidence" value="ECO:0007669"/>
    <property type="project" value="UniProtKB-UniRule"/>
</dbReference>
<dbReference type="AlphaFoldDB" id="A0A1T5CSD3"/>
<feature type="domain" description="Glycosyl transferase family 3" evidence="4">
    <location>
        <begin position="72"/>
        <end position="319"/>
    </location>
</feature>
<dbReference type="Proteomes" id="UP000191112">
    <property type="component" value="Unassembled WGS sequence"/>
</dbReference>
<dbReference type="Gene3D" id="1.20.970.10">
    <property type="entry name" value="Transferase, Pyrimidine Nucleoside Phosphorylase, Chain C"/>
    <property type="match status" value="1"/>
</dbReference>
<dbReference type="Pfam" id="PF02885">
    <property type="entry name" value="Glycos_trans_3N"/>
    <property type="match status" value="1"/>
</dbReference>
<dbReference type="SUPFAM" id="SSF52418">
    <property type="entry name" value="Nucleoside phosphorylase/phosphoribosyltransferase catalytic domain"/>
    <property type="match status" value="1"/>
</dbReference>
<evidence type="ECO:0000256" key="3">
    <source>
        <dbReference type="HAMAP-Rule" id="MF_00211"/>
    </source>
</evidence>
<feature type="binding site" evidence="3">
    <location>
        <position position="91"/>
    </location>
    <ligand>
        <name>Mg(2+)</name>
        <dbReference type="ChEBI" id="CHEBI:18420"/>
        <label>1</label>
    </ligand>
</feature>
<dbReference type="InterPro" id="IPR000312">
    <property type="entry name" value="Glycosyl_Trfase_fam3"/>
</dbReference>
<dbReference type="Pfam" id="PF00591">
    <property type="entry name" value="Glycos_transf_3"/>
    <property type="match status" value="1"/>
</dbReference>
<comment type="caution">
    <text evidence="3">Lacks conserved residue(s) required for the propagation of feature annotation.</text>
</comment>
<dbReference type="InterPro" id="IPR005940">
    <property type="entry name" value="Anthranilate_Pribosyl_Tfrase"/>
</dbReference>
<dbReference type="InterPro" id="IPR035902">
    <property type="entry name" value="Nuc_phospho_transferase"/>
</dbReference>
<dbReference type="RefSeq" id="WP_079665603.1">
    <property type="nucleotide sequence ID" value="NZ_FUYZ01000001.1"/>
</dbReference>
<comment type="subunit">
    <text evidence="3">Homodimer.</text>
</comment>
<feature type="binding site" evidence="3">
    <location>
        <position position="79"/>
    </location>
    <ligand>
        <name>anthranilate</name>
        <dbReference type="ChEBI" id="CHEBI:16567"/>
        <label>1</label>
    </ligand>
</feature>
<comment type="cofactor">
    <cofactor evidence="3">
        <name>Mg(2+)</name>
        <dbReference type="ChEBI" id="CHEBI:18420"/>
    </cofactor>
    <text evidence="3">Binds 2 magnesium ions per monomer.</text>
</comment>
<evidence type="ECO:0000313" key="7">
    <source>
        <dbReference type="Proteomes" id="UP000191112"/>
    </source>
</evidence>
<feature type="binding site" evidence="3">
    <location>
        <begin position="107"/>
        <end position="115"/>
    </location>
    <ligand>
        <name>5-phospho-alpha-D-ribose 1-diphosphate</name>
        <dbReference type="ChEBI" id="CHEBI:58017"/>
    </ligand>
</feature>
<dbReference type="GO" id="GO:0005829">
    <property type="term" value="C:cytosol"/>
    <property type="evidence" value="ECO:0007669"/>
    <property type="project" value="TreeGrafter"/>
</dbReference>
<comment type="function">
    <text evidence="3">Catalyzes the transfer of the phosphoribosyl group of 5-phosphorylribose-1-pyrophosphate (PRPP) to anthranilate to yield N-(5'-phosphoribosyl)-anthranilate (PRA).</text>
</comment>
<comment type="similarity">
    <text evidence="3">Belongs to the anthranilate phosphoribosyltransferase family.</text>
</comment>
<keyword evidence="1 3" id="KW-0328">Glycosyltransferase</keyword>
<dbReference type="EC" id="2.4.2.18" evidence="3"/>
<accession>A0A1T5CSD3</accession>
<dbReference type="GO" id="GO:0000162">
    <property type="term" value="P:L-tryptophan biosynthetic process"/>
    <property type="evidence" value="ECO:0007669"/>
    <property type="project" value="UniProtKB-UniRule"/>
</dbReference>
<feature type="binding site" evidence="3">
    <location>
        <begin position="82"/>
        <end position="83"/>
    </location>
    <ligand>
        <name>5-phospho-alpha-D-ribose 1-diphosphate</name>
        <dbReference type="ChEBI" id="CHEBI:58017"/>
    </ligand>
</feature>
<keyword evidence="3" id="KW-0028">Amino-acid biosynthesis</keyword>
<keyword evidence="3" id="KW-0057">Aromatic amino acid biosynthesis</keyword>
<keyword evidence="2 3" id="KW-0808">Transferase</keyword>
<dbReference type="GO" id="GO:0004048">
    <property type="term" value="F:anthranilate phosphoribosyltransferase activity"/>
    <property type="evidence" value="ECO:0007669"/>
    <property type="project" value="UniProtKB-UniRule"/>
</dbReference>
<feature type="binding site" evidence="3">
    <location>
        <position position="79"/>
    </location>
    <ligand>
        <name>5-phospho-alpha-D-ribose 1-diphosphate</name>
        <dbReference type="ChEBI" id="CHEBI:58017"/>
    </ligand>
</feature>
<keyword evidence="7" id="KW-1185">Reference proteome</keyword>
<dbReference type="EMBL" id="FUYZ01000001">
    <property type="protein sequence ID" value="SKB62395.1"/>
    <property type="molecule type" value="Genomic_DNA"/>
</dbReference>
<feature type="binding site" evidence="3">
    <location>
        <position position="165"/>
    </location>
    <ligand>
        <name>anthranilate</name>
        <dbReference type="ChEBI" id="CHEBI:16567"/>
        <label>2</label>
    </ligand>
</feature>
<feature type="binding site" evidence="3">
    <location>
        <begin position="89"/>
        <end position="92"/>
    </location>
    <ligand>
        <name>5-phospho-alpha-D-ribose 1-diphosphate</name>
        <dbReference type="ChEBI" id="CHEBI:58017"/>
    </ligand>
</feature>
<evidence type="ECO:0000313" key="6">
    <source>
        <dbReference type="EMBL" id="SKB62395.1"/>
    </source>
</evidence>
<keyword evidence="3" id="KW-0460">Magnesium</keyword>
<feature type="binding site" evidence="3">
    <location>
        <position position="223"/>
    </location>
    <ligand>
        <name>Mg(2+)</name>
        <dbReference type="ChEBI" id="CHEBI:18420"/>
        <label>2</label>
    </ligand>
</feature>
<dbReference type="PANTHER" id="PTHR43285:SF2">
    <property type="entry name" value="ANTHRANILATE PHOSPHORIBOSYLTRANSFERASE"/>
    <property type="match status" value="1"/>
</dbReference>
<dbReference type="InterPro" id="IPR017459">
    <property type="entry name" value="Glycosyl_Trfase_fam3_N_dom"/>
</dbReference>
<feature type="binding site" evidence="3">
    <location>
        <position position="87"/>
    </location>
    <ligand>
        <name>5-phospho-alpha-D-ribose 1-diphosphate</name>
        <dbReference type="ChEBI" id="CHEBI:58017"/>
    </ligand>
</feature>
<gene>
    <name evidence="3" type="primary">trpD</name>
    <name evidence="6" type="ORF">SAMN05660477_00301</name>
</gene>
<keyword evidence="3" id="KW-0479">Metal-binding</keyword>
<dbReference type="InterPro" id="IPR036320">
    <property type="entry name" value="Glycosyl_Trfase_fam3_N_dom_sf"/>
</dbReference>
<proteinExistence type="inferred from homology"/>
<evidence type="ECO:0000259" key="4">
    <source>
        <dbReference type="Pfam" id="PF00591"/>
    </source>
</evidence>
<dbReference type="PANTHER" id="PTHR43285">
    <property type="entry name" value="ANTHRANILATE PHOSPHORIBOSYLTRANSFERASE"/>
    <property type="match status" value="1"/>
</dbReference>
<comment type="pathway">
    <text evidence="3">Amino-acid biosynthesis; L-tryptophan biosynthesis; L-tryptophan from chorismate: step 2/5.</text>
</comment>
<reference evidence="6 7" key="1">
    <citation type="submission" date="2017-02" db="EMBL/GenBank/DDBJ databases">
        <authorList>
            <person name="Peterson S.W."/>
        </authorList>
    </citation>
    <scope>NUCLEOTIDE SEQUENCE [LARGE SCALE GENOMIC DNA]</scope>
    <source>
        <strain evidence="6 7">DSM 22323</strain>
    </source>
</reference>
<dbReference type="SUPFAM" id="SSF47648">
    <property type="entry name" value="Nucleoside phosphorylase/phosphoribosyltransferase N-terminal domain"/>
    <property type="match status" value="1"/>
</dbReference>
<feature type="binding site" evidence="3">
    <location>
        <position position="110"/>
    </location>
    <ligand>
        <name>anthranilate</name>
        <dbReference type="ChEBI" id="CHEBI:16567"/>
        <label>1</label>
    </ligand>
</feature>
<organism evidence="6 7">
    <name type="scientific">Soonwooa buanensis</name>
    <dbReference type="NCBI Taxonomy" id="619805"/>
    <lineage>
        <taxon>Bacteria</taxon>
        <taxon>Pseudomonadati</taxon>
        <taxon>Bacteroidota</taxon>
        <taxon>Flavobacteriia</taxon>
        <taxon>Flavobacteriales</taxon>
        <taxon>Weeksellaceae</taxon>
        <taxon>Chryseobacterium group</taxon>
        <taxon>Soonwooa</taxon>
    </lineage>
</organism>
<dbReference type="Gene3D" id="3.40.1030.10">
    <property type="entry name" value="Nucleoside phosphorylase/phosphoribosyltransferase catalytic domain"/>
    <property type="match status" value="1"/>
</dbReference>
<comment type="catalytic activity">
    <reaction evidence="3">
        <text>N-(5-phospho-beta-D-ribosyl)anthranilate + diphosphate = 5-phospho-alpha-D-ribose 1-diphosphate + anthranilate</text>
        <dbReference type="Rhea" id="RHEA:11768"/>
        <dbReference type="ChEBI" id="CHEBI:16567"/>
        <dbReference type="ChEBI" id="CHEBI:18277"/>
        <dbReference type="ChEBI" id="CHEBI:33019"/>
        <dbReference type="ChEBI" id="CHEBI:58017"/>
        <dbReference type="EC" id="2.4.2.18"/>
    </reaction>
</comment>
<feature type="binding site" evidence="3">
    <location>
        <position position="224"/>
    </location>
    <ligand>
        <name>Mg(2+)</name>
        <dbReference type="ChEBI" id="CHEBI:18420"/>
        <label>2</label>
    </ligand>
</feature>
<protein>
    <recommendedName>
        <fullName evidence="3">Anthranilate phosphoribosyltransferase</fullName>
        <ecNumber evidence="3">2.4.2.18</ecNumber>
    </recommendedName>
</protein>
<feature type="domain" description="Glycosyl transferase family 3 N-terminal" evidence="5">
    <location>
        <begin position="2"/>
        <end position="63"/>
    </location>
</feature>
<dbReference type="STRING" id="619805.SAMN05660477_00301"/>
<sequence length="327" mass="35975">MKQILEYLFNHQTLSKSEAKAILTEISMNKFNDSEVTAFITVFMMRSITLDEFDGFREALLQLANKIDLGTDDVVDIVGTGGDGKDTFNISTLASFVVAGTGQKVAKHGNYAASSVSGSSTVLEELGYRFKANQDDLRQELETANICFLHAPLFHPALKTVAPLRKQLGLKTFFNIMGPLVNPAQPKYSMIGVANLEIARIYQYLLQKENKNFMLVNALDGYDEISLTADSKIFTQQGEKIFSAQDLGFENLKPREIFGGKTKAEAAKIFMSVLQGEATEAQNKVVCVNAAMALLNTEKYGNYSDCLALASESLTSKKALKAFQNLI</sequence>
<feature type="binding site" evidence="3">
    <location>
        <position position="224"/>
    </location>
    <ligand>
        <name>Mg(2+)</name>
        <dbReference type="ChEBI" id="CHEBI:18420"/>
        <label>1</label>
    </ligand>
</feature>
<evidence type="ECO:0000259" key="5">
    <source>
        <dbReference type="Pfam" id="PF02885"/>
    </source>
</evidence>
<evidence type="ECO:0000256" key="2">
    <source>
        <dbReference type="ARBA" id="ARBA00022679"/>
    </source>
</evidence>
<evidence type="ECO:0000256" key="1">
    <source>
        <dbReference type="ARBA" id="ARBA00022676"/>
    </source>
</evidence>